<protein>
    <recommendedName>
        <fullName evidence="2">Pre-mRNA-splicing factor Syf1/CRNKL1-like C-terminal HAT-repeats domain-containing protein</fullName>
    </recommendedName>
</protein>
<dbReference type="InterPro" id="IPR055430">
    <property type="entry name" value="HAT_Syf1_CNRKL1_C"/>
</dbReference>
<sequence>MELRHRNFKGSPELMRCDTAEPTVEVKRRVLLEDHKNFEDAFKVYARGVRIFKYQHVKDIQAPAML</sequence>
<accession>A0ABS8WJX3</accession>
<dbReference type="EMBL" id="JACEIK010007467">
    <property type="protein sequence ID" value="MCE3050309.1"/>
    <property type="molecule type" value="Genomic_DNA"/>
</dbReference>
<dbReference type="Pfam" id="PF23231">
    <property type="entry name" value="HAT_Syf1_CNRKL1_C"/>
    <property type="match status" value="1"/>
</dbReference>
<evidence type="ECO:0000313" key="4">
    <source>
        <dbReference type="Proteomes" id="UP000823775"/>
    </source>
</evidence>
<reference evidence="3 4" key="1">
    <citation type="journal article" date="2021" name="BMC Genomics">
        <title>Datura genome reveals duplications of psychoactive alkaloid biosynthetic genes and high mutation rate following tissue culture.</title>
        <authorList>
            <person name="Rajewski A."/>
            <person name="Carter-House D."/>
            <person name="Stajich J."/>
            <person name="Litt A."/>
        </authorList>
    </citation>
    <scope>NUCLEOTIDE SEQUENCE [LARGE SCALE GENOMIC DNA]</scope>
    <source>
        <strain evidence="3">AR-01</strain>
    </source>
</reference>
<feature type="domain" description="Pre-mRNA-splicing factor Syf1/CRNKL1-like C-terminal HAT-repeats" evidence="2">
    <location>
        <begin position="31"/>
        <end position="60"/>
    </location>
</feature>
<comment type="caution">
    <text evidence="3">The sequence shown here is derived from an EMBL/GenBank/DDBJ whole genome shotgun (WGS) entry which is preliminary data.</text>
</comment>
<gene>
    <name evidence="3" type="ORF">HAX54_046868</name>
</gene>
<organism evidence="3 4">
    <name type="scientific">Datura stramonium</name>
    <name type="common">Jimsonweed</name>
    <name type="synonym">Common thornapple</name>
    <dbReference type="NCBI Taxonomy" id="4076"/>
    <lineage>
        <taxon>Eukaryota</taxon>
        <taxon>Viridiplantae</taxon>
        <taxon>Streptophyta</taxon>
        <taxon>Embryophyta</taxon>
        <taxon>Tracheophyta</taxon>
        <taxon>Spermatophyta</taxon>
        <taxon>Magnoliopsida</taxon>
        <taxon>eudicotyledons</taxon>
        <taxon>Gunneridae</taxon>
        <taxon>Pentapetalae</taxon>
        <taxon>asterids</taxon>
        <taxon>lamiids</taxon>
        <taxon>Solanales</taxon>
        <taxon>Solanaceae</taxon>
        <taxon>Solanoideae</taxon>
        <taxon>Datureae</taxon>
        <taxon>Datura</taxon>
    </lineage>
</organism>
<dbReference type="Proteomes" id="UP000823775">
    <property type="component" value="Unassembled WGS sequence"/>
</dbReference>
<evidence type="ECO:0000313" key="3">
    <source>
        <dbReference type="EMBL" id="MCE3050309.1"/>
    </source>
</evidence>
<name>A0ABS8WJX3_DATST</name>
<evidence type="ECO:0000259" key="2">
    <source>
        <dbReference type="Pfam" id="PF23231"/>
    </source>
</evidence>
<keyword evidence="1" id="KW-0677">Repeat</keyword>
<keyword evidence="4" id="KW-1185">Reference proteome</keyword>
<proteinExistence type="predicted"/>
<evidence type="ECO:0000256" key="1">
    <source>
        <dbReference type="ARBA" id="ARBA00022737"/>
    </source>
</evidence>